<dbReference type="GO" id="GO:0005524">
    <property type="term" value="F:ATP binding"/>
    <property type="evidence" value="ECO:0007669"/>
    <property type="project" value="InterPro"/>
</dbReference>
<evidence type="ECO:0000313" key="3">
    <source>
        <dbReference type="Proteomes" id="UP000516424"/>
    </source>
</evidence>
<protein>
    <recommendedName>
        <fullName evidence="4">D-alanine--D-alanine ligase</fullName>
    </recommendedName>
</protein>
<organism evidence="2 3">
    <name type="scientific">Acetobacter aceti NBRC 14818</name>
    <dbReference type="NCBI Taxonomy" id="887700"/>
    <lineage>
        <taxon>Bacteria</taxon>
        <taxon>Pseudomonadati</taxon>
        <taxon>Pseudomonadota</taxon>
        <taxon>Alphaproteobacteria</taxon>
        <taxon>Acetobacterales</taxon>
        <taxon>Acetobacteraceae</taxon>
        <taxon>Acetobacter</taxon>
        <taxon>Acetobacter subgen. Acetobacter</taxon>
    </lineage>
</organism>
<evidence type="ECO:0000256" key="1">
    <source>
        <dbReference type="SAM" id="MobiDB-lite"/>
    </source>
</evidence>
<feature type="region of interest" description="Disordered" evidence="1">
    <location>
        <begin position="15"/>
        <end position="53"/>
    </location>
</feature>
<sequence>MDHLDGMGLSDLVMDASTDSGSAPEPALRATPSPLRGPSGSGVNHQTASFVSTGTEKKKRSFVGTVLAHLRGRHIENAEPVSFFEFWPGWLFYTPIVAYWLALGVRYRDMGMPTAANPLISTGGLCGESKSSILDMAGPFAKGFIAPYAILDTDRDDLRRAEAAMKAIGIACPVVVKPDVGCNGTGVKLARTQADLEQILQEYPRGVRLVLQRLIPWEHEAGLFYIRHAGEKQGRITSITYKDVPVLLGDGESTVAELLDRDPRTKLLPHIYRPRLADRLNDVPALGEGLPLVFTGNHCKGSVFRNGAADITPELTAVLDRIMQDIPEFHFGRVDVKFRSPDAFRRGEDFEIIEINGVGSEATHIWDARTTLREAYAAQFHHYGEAFRIGAENRKRGWKSTPLPAGFRLWFEQRRLLRSYPLND</sequence>
<dbReference type="Gene3D" id="3.30.1490.20">
    <property type="entry name" value="ATP-grasp fold, A domain"/>
    <property type="match status" value="1"/>
</dbReference>
<proteinExistence type="predicted"/>
<dbReference type="AlphaFoldDB" id="A0AB33ID97"/>
<name>A0AB33ID97_ACEAC</name>
<evidence type="ECO:0000313" key="2">
    <source>
        <dbReference type="EMBL" id="BCK74933.1"/>
    </source>
</evidence>
<keyword evidence="3" id="KW-1185">Reference proteome</keyword>
<feature type="compositionally biased region" description="Polar residues" evidence="1">
    <location>
        <begin position="41"/>
        <end position="53"/>
    </location>
</feature>
<dbReference type="Proteomes" id="UP000516424">
    <property type="component" value="Chromosome"/>
</dbReference>
<dbReference type="SUPFAM" id="SSF56059">
    <property type="entry name" value="Glutathione synthetase ATP-binding domain-like"/>
    <property type="match status" value="1"/>
</dbReference>
<dbReference type="EMBL" id="AP023410">
    <property type="protein sequence ID" value="BCK74933.1"/>
    <property type="molecule type" value="Genomic_DNA"/>
</dbReference>
<accession>A0AB33ID97</accession>
<gene>
    <name evidence="2" type="ORF">EMQ_0539</name>
</gene>
<evidence type="ECO:0008006" key="4">
    <source>
        <dbReference type="Google" id="ProtNLM"/>
    </source>
</evidence>
<dbReference type="InterPro" id="IPR013815">
    <property type="entry name" value="ATP_grasp_subdomain_1"/>
</dbReference>
<reference evidence="2 3" key="1">
    <citation type="journal article" date="2011" name="Microbiology">
        <title>Transcriptome response to different carbon sources in Acetobacter aceti.</title>
        <authorList>
            <person name="Sakurai K."/>
            <person name="Arai H."/>
            <person name="Ishii M."/>
            <person name="Igarashi Y."/>
        </authorList>
    </citation>
    <scope>NUCLEOTIDE SEQUENCE [LARGE SCALE GENOMIC DNA]</scope>
    <source>
        <strain evidence="2 3">NBRC 14818</strain>
    </source>
</reference>